<dbReference type="FunFam" id="3.30.470.20:FF:000027">
    <property type="entry name" value="Formate-dependent phosphoribosylglycinamide formyltransferase"/>
    <property type="match status" value="1"/>
</dbReference>
<dbReference type="InterPro" id="IPR003135">
    <property type="entry name" value="ATP-grasp_carboxylate-amine"/>
</dbReference>
<dbReference type="GO" id="GO:0043815">
    <property type="term" value="F:phosphoribosylglycinamide formyltransferase 2 activity"/>
    <property type="evidence" value="ECO:0007669"/>
    <property type="project" value="UniProtKB-UniRule"/>
</dbReference>
<comment type="similarity">
    <text evidence="8">Belongs to the PurK/PurT family.</text>
</comment>
<evidence type="ECO:0000256" key="7">
    <source>
        <dbReference type="ARBA" id="ARBA00022842"/>
    </source>
</evidence>
<keyword evidence="7 8" id="KW-0460">Magnesium</keyword>
<dbReference type="NCBIfam" id="NF006766">
    <property type="entry name" value="PRK09288.1"/>
    <property type="match status" value="1"/>
</dbReference>
<gene>
    <name evidence="8" type="primary">purT</name>
    <name evidence="10" type="ORF">EDC29_102354</name>
</gene>
<dbReference type="InterPro" id="IPR054350">
    <property type="entry name" value="PurT/PurK_preATP-grasp"/>
</dbReference>
<dbReference type="PANTHER" id="PTHR43055:SF1">
    <property type="entry name" value="FORMATE-DEPENDENT PHOSPHORIBOSYLGLYCINAMIDE FORMYLTRANSFERASE"/>
    <property type="match status" value="1"/>
</dbReference>
<organism evidence="10 11">
    <name type="scientific">Marichromatium gracile</name>
    <name type="common">Chromatium gracile</name>
    <dbReference type="NCBI Taxonomy" id="1048"/>
    <lineage>
        <taxon>Bacteria</taxon>
        <taxon>Pseudomonadati</taxon>
        <taxon>Pseudomonadota</taxon>
        <taxon>Gammaproteobacteria</taxon>
        <taxon>Chromatiales</taxon>
        <taxon>Chromatiaceae</taxon>
        <taxon>Marichromatium</taxon>
    </lineage>
</organism>
<evidence type="ECO:0000256" key="3">
    <source>
        <dbReference type="ARBA" id="ARBA00022723"/>
    </source>
</evidence>
<dbReference type="Gene3D" id="3.30.470.20">
    <property type="entry name" value="ATP-grasp fold, B domain"/>
    <property type="match status" value="1"/>
</dbReference>
<evidence type="ECO:0000256" key="8">
    <source>
        <dbReference type="HAMAP-Rule" id="MF_01643"/>
    </source>
</evidence>
<dbReference type="FunFam" id="3.40.50.20:FF:000007">
    <property type="entry name" value="Formate-dependent phosphoribosylglycinamide formyltransferase"/>
    <property type="match status" value="1"/>
</dbReference>
<feature type="binding site" evidence="8">
    <location>
        <position position="267"/>
    </location>
    <ligand>
        <name>Mg(2+)</name>
        <dbReference type="ChEBI" id="CHEBI:18420"/>
    </ligand>
</feature>
<dbReference type="PANTHER" id="PTHR43055">
    <property type="entry name" value="FORMATE-DEPENDENT PHOSPHORIBOSYLGLYCINAMIDE FORMYLTRANSFERASE"/>
    <property type="match status" value="1"/>
</dbReference>
<evidence type="ECO:0000256" key="5">
    <source>
        <dbReference type="ARBA" id="ARBA00022755"/>
    </source>
</evidence>
<dbReference type="InterPro" id="IPR016185">
    <property type="entry name" value="PreATP-grasp_dom_sf"/>
</dbReference>
<feature type="domain" description="ATP-grasp" evidence="9">
    <location>
        <begin position="119"/>
        <end position="308"/>
    </location>
</feature>
<feature type="binding site" evidence="8">
    <location>
        <position position="203"/>
    </location>
    <ligand>
        <name>ATP</name>
        <dbReference type="ChEBI" id="CHEBI:30616"/>
    </ligand>
</feature>
<dbReference type="SUPFAM" id="SSF52440">
    <property type="entry name" value="PreATP-grasp domain"/>
    <property type="match status" value="1"/>
</dbReference>
<accession>A0A4R4AI65</accession>
<dbReference type="InterPro" id="IPR013815">
    <property type="entry name" value="ATP_grasp_subdomain_1"/>
</dbReference>
<dbReference type="NCBIfam" id="TIGR01142">
    <property type="entry name" value="purT"/>
    <property type="match status" value="1"/>
</dbReference>
<evidence type="ECO:0000256" key="2">
    <source>
        <dbReference type="ARBA" id="ARBA00022598"/>
    </source>
</evidence>
<feature type="binding site" evidence="8">
    <location>
        <begin position="160"/>
        <end position="165"/>
    </location>
    <ligand>
        <name>ATP</name>
        <dbReference type="ChEBI" id="CHEBI:30616"/>
    </ligand>
</feature>
<proteinExistence type="inferred from homology"/>
<comment type="caution">
    <text evidence="10">The sequence shown here is derived from an EMBL/GenBank/DDBJ whole genome shotgun (WGS) entry which is preliminary data.</text>
</comment>
<keyword evidence="2 8" id="KW-0436">Ligase</keyword>
<comment type="function">
    <text evidence="8">Involved in the de novo purine biosynthesis. Catalyzes the transfer of formate to 5-phospho-ribosyl-glycinamide (GAR), producing 5-phospho-ribosyl-N-formylglycinamide (FGAR). Formate is provided by PurU via hydrolysis of 10-formyl-tetrahydrofolate.</text>
</comment>
<feature type="binding site" evidence="8">
    <location>
        <begin position="195"/>
        <end position="198"/>
    </location>
    <ligand>
        <name>ATP</name>
        <dbReference type="ChEBI" id="CHEBI:30616"/>
    </ligand>
</feature>
<dbReference type="GO" id="GO:0006189">
    <property type="term" value="P:'de novo' IMP biosynthetic process"/>
    <property type="evidence" value="ECO:0007669"/>
    <property type="project" value="UniProtKB-UniRule"/>
</dbReference>
<dbReference type="GO" id="GO:0005829">
    <property type="term" value="C:cytosol"/>
    <property type="evidence" value="ECO:0007669"/>
    <property type="project" value="TreeGrafter"/>
</dbReference>
<feature type="binding site" evidence="8">
    <location>
        <position position="155"/>
    </location>
    <ligand>
        <name>ATP</name>
        <dbReference type="ChEBI" id="CHEBI:30616"/>
    </ligand>
</feature>
<dbReference type="EC" id="6.3.1.21" evidence="8"/>
<dbReference type="GO" id="GO:0000287">
    <property type="term" value="F:magnesium ion binding"/>
    <property type="evidence" value="ECO:0007669"/>
    <property type="project" value="UniProtKB-UniRule"/>
</dbReference>
<evidence type="ECO:0000313" key="11">
    <source>
        <dbReference type="Proteomes" id="UP000295247"/>
    </source>
</evidence>
<feature type="binding site" evidence="8">
    <location>
        <position position="286"/>
    </location>
    <ligand>
        <name>N(1)-(5-phospho-beta-D-ribosyl)glycinamide</name>
        <dbReference type="ChEBI" id="CHEBI:143788"/>
    </ligand>
</feature>
<dbReference type="GO" id="GO:0005524">
    <property type="term" value="F:ATP binding"/>
    <property type="evidence" value="ECO:0007669"/>
    <property type="project" value="UniProtKB-UniRule"/>
</dbReference>
<dbReference type="InterPro" id="IPR005862">
    <property type="entry name" value="PurT"/>
</dbReference>
<keyword evidence="3 8" id="KW-0479">Metal-binding</keyword>
<evidence type="ECO:0000256" key="4">
    <source>
        <dbReference type="ARBA" id="ARBA00022741"/>
    </source>
</evidence>
<dbReference type="Gene3D" id="3.30.1490.20">
    <property type="entry name" value="ATP-grasp fold, A domain"/>
    <property type="match status" value="1"/>
</dbReference>
<keyword evidence="4 8" id="KW-0547">Nucleotide-binding</keyword>
<dbReference type="UniPathway" id="UPA00074">
    <property type="reaction ID" value="UER00127"/>
</dbReference>
<reference evidence="10 11" key="1">
    <citation type="submission" date="2019-03" db="EMBL/GenBank/DDBJ databases">
        <title>Genomic Encyclopedia of Type Strains, Phase IV (KMG-IV): sequencing the most valuable type-strain genomes for metagenomic binning, comparative biology and taxonomic classification.</title>
        <authorList>
            <person name="Goeker M."/>
        </authorList>
    </citation>
    <scope>NUCLEOTIDE SEQUENCE [LARGE SCALE GENOMIC DNA]</scope>
    <source>
        <strain evidence="10 11">DSM 203</strain>
    </source>
</reference>
<dbReference type="InterPro" id="IPR048740">
    <property type="entry name" value="PurT_C"/>
</dbReference>
<sequence length="394" mass="42872">MPTIGTPFSPNATKVLLCGAGELGKEVVIEFKRLGLEVIACDRYANAPAMQVADRAYSFSMLDGAELRRVIELERPDYIVPEIEAIATDTLLELEAEGFNVVPTARATRLTMNREGIRRLVAEELGLPTSPYRFADTREAFEQAVAEIGLPCVVKPIMSSSGKGQSLVREAAELDRAWEYAQAGGRAGGGRVIVEGFVAFDYEITLLTVRHRDGTAFCAPIGHRQEDGDYRESWQPHPMTPTALARAEEIAARVTAALGGRGIFGVELFVRGDEVIFSEVSPRPHDTGMVTLISQDLSEFALHARAILGLPIPEIRQHGPAASAVILVEGESPRPRFTHLAEALAEPGTDLRLFGKPEVRGRRRMGVALARGTDVEDAKARALRAAARVRVELD</sequence>
<dbReference type="HAMAP" id="MF_01643">
    <property type="entry name" value="PurT"/>
    <property type="match status" value="1"/>
</dbReference>
<evidence type="ECO:0000256" key="6">
    <source>
        <dbReference type="ARBA" id="ARBA00022840"/>
    </source>
</evidence>
<feature type="binding site" evidence="8">
    <location>
        <begin position="363"/>
        <end position="364"/>
    </location>
    <ligand>
        <name>N(1)-(5-phospho-beta-D-ribosyl)glycinamide</name>
        <dbReference type="ChEBI" id="CHEBI:143788"/>
    </ligand>
</feature>
<dbReference type="EMBL" id="SMDC01000002">
    <property type="protein sequence ID" value="TCW38459.1"/>
    <property type="molecule type" value="Genomic_DNA"/>
</dbReference>
<comment type="subunit">
    <text evidence="1 8">Homodimer.</text>
</comment>
<dbReference type="AlphaFoldDB" id="A0A4R4AI65"/>
<feature type="binding site" evidence="8">
    <location>
        <position position="279"/>
    </location>
    <ligand>
        <name>Mg(2+)</name>
        <dbReference type="ChEBI" id="CHEBI:18420"/>
    </ligand>
</feature>
<evidence type="ECO:0000256" key="1">
    <source>
        <dbReference type="ARBA" id="ARBA00011738"/>
    </source>
</evidence>
<feature type="binding site" evidence="8">
    <location>
        <position position="82"/>
    </location>
    <ligand>
        <name>N(1)-(5-phospho-beta-D-ribosyl)glycinamide</name>
        <dbReference type="ChEBI" id="CHEBI:143788"/>
    </ligand>
</feature>
<dbReference type="GO" id="GO:0004644">
    <property type="term" value="F:phosphoribosylglycinamide formyltransferase activity"/>
    <property type="evidence" value="ECO:0007669"/>
    <property type="project" value="UniProtKB-UniRule"/>
</dbReference>
<protein>
    <recommendedName>
        <fullName evidence="8">Formate-dependent phosphoribosylglycinamide formyltransferase</fullName>
        <ecNumber evidence="8">6.3.1.21</ecNumber>
    </recommendedName>
    <alternativeName>
        <fullName evidence="8">5'-phosphoribosylglycinamide transformylase 2</fullName>
    </alternativeName>
    <alternativeName>
        <fullName evidence="8">Formate-dependent GAR transformylase</fullName>
    </alternativeName>
    <alternativeName>
        <fullName evidence="8">GAR transformylase 2</fullName>
        <shortName evidence="8">GART 2</shortName>
    </alternativeName>
    <alternativeName>
        <fullName evidence="8">Non-folate glycinamide ribonucleotide transformylase</fullName>
    </alternativeName>
    <alternativeName>
        <fullName evidence="8">Phosphoribosylglycinamide formyltransferase 2</fullName>
    </alternativeName>
</protein>
<keyword evidence="10" id="KW-0808">Transferase</keyword>
<dbReference type="FunFam" id="3.30.1490.20:FF:000013">
    <property type="entry name" value="Formate-dependent phosphoribosylglycinamide formyltransferase"/>
    <property type="match status" value="1"/>
</dbReference>
<keyword evidence="5 8" id="KW-0658">Purine biosynthesis</keyword>
<dbReference type="SUPFAM" id="SSF56059">
    <property type="entry name" value="Glutathione synthetase ATP-binding domain-like"/>
    <property type="match status" value="1"/>
</dbReference>
<evidence type="ECO:0000259" key="9">
    <source>
        <dbReference type="PROSITE" id="PS50975"/>
    </source>
</evidence>
<dbReference type="Pfam" id="PF21244">
    <property type="entry name" value="PurT_C"/>
    <property type="match status" value="1"/>
</dbReference>
<dbReference type="Pfam" id="PF22660">
    <property type="entry name" value="RS_preATP-grasp-like"/>
    <property type="match status" value="1"/>
</dbReference>
<dbReference type="RefSeq" id="WP_123140857.1">
    <property type="nucleotide sequence ID" value="NZ_NRRH01000003.1"/>
</dbReference>
<comment type="pathway">
    <text evidence="8">Purine metabolism; IMP biosynthesis via de novo pathway; N(2)-formyl-N(1)-(5-phospho-D-ribosyl)glycinamide from N(1)-(5-phospho-D-ribosyl)glycinamide (formate route): step 1/1.</text>
</comment>
<dbReference type="Proteomes" id="UP000295247">
    <property type="component" value="Unassembled WGS sequence"/>
</dbReference>
<dbReference type="Pfam" id="PF02222">
    <property type="entry name" value="ATP-grasp"/>
    <property type="match status" value="1"/>
</dbReference>
<feature type="binding site" evidence="8">
    <location>
        <position position="114"/>
    </location>
    <ligand>
        <name>ATP</name>
        <dbReference type="ChEBI" id="CHEBI:30616"/>
    </ligand>
</feature>
<dbReference type="InterPro" id="IPR011761">
    <property type="entry name" value="ATP-grasp"/>
</dbReference>
<feature type="binding site" evidence="8">
    <location>
        <begin position="22"/>
        <end position="23"/>
    </location>
    <ligand>
        <name>N(1)-(5-phospho-beta-D-ribosyl)glycinamide</name>
        <dbReference type="ChEBI" id="CHEBI:143788"/>
    </ligand>
</feature>
<dbReference type="PROSITE" id="PS50975">
    <property type="entry name" value="ATP_GRASP"/>
    <property type="match status" value="1"/>
</dbReference>
<keyword evidence="6 8" id="KW-0067">ATP-binding</keyword>
<name>A0A4R4AI65_MARGR</name>
<dbReference type="Gene3D" id="3.40.50.20">
    <property type="match status" value="1"/>
</dbReference>
<evidence type="ECO:0000313" key="10">
    <source>
        <dbReference type="EMBL" id="TCW38459.1"/>
    </source>
</evidence>
<feature type="binding site" evidence="8">
    <location>
        <position position="356"/>
    </location>
    <ligand>
        <name>N(1)-(5-phospho-beta-D-ribosyl)glycinamide</name>
        <dbReference type="ChEBI" id="CHEBI:143788"/>
    </ligand>
</feature>
<comment type="catalytic activity">
    <reaction evidence="8">
        <text>N(1)-(5-phospho-beta-D-ribosyl)glycinamide + formate + ATP = N(2)-formyl-N(1)-(5-phospho-beta-D-ribosyl)glycinamide + ADP + phosphate + H(+)</text>
        <dbReference type="Rhea" id="RHEA:24829"/>
        <dbReference type="ChEBI" id="CHEBI:15378"/>
        <dbReference type="ChEBI" id="CHEBI:15740"/>
        <dbReference type="ChEBI" id="CHEBI:30616"/>
        <dbReference type="ChEBI" id="CHEBI:43474"/>
        <dbReference type="ChEBI" id="CHEBI:143788"/>
        <dbReference type="ChEBI" id="CHEBI:147286"/>
        <dbReference type="ChEBI" id="CHEBI:456216"/>
        <dbReference type="EC" id="6.3.1.21"/>
    </reaction>
</comment>